<sequence length="312" mass="36100">MAAPQRTTVAETVGIGGRRNMQPTRCAAVPPPFRIQWKSRILPFKINISEMMRMIYEILLKCRKRVDPVKVHLWFDKPTDCINEVKMLDMSCQIQRQIHSSITHHSNSSSDHYVLQEGEEGRFRSPHAPCRQLQQTSIDFRVTCWRTVADEMKRRANYVIQALHVTLYGTVLYFTYTDLMAICVFLDFLGLHFSFGPAGGTYIQESIRSDKKYKQSEMKAVWVRHGNGVNSQHEELPLWTPRSPQLPRARNGPVRTGTPYRHVYVLLFGVPFLFLFRTGTSRMMPTPAMSDAGSDRREMLNDELHPVMLKRQ</sequence>
<proteinExistence type="predicted"/>
<gene>
    <name evidence="3" type="ORF">F2P81_004294</name>
</gene>
<accession>A0A6A4T9B8</accession>
<dbReference type="AlphaFoldDB" id="A0A6A4T9B8"/>
<name>A0A6A4T9B8_SCOMX</name>
<keyword evidence="2" id="KW-0812">Transmembrane</keyword>
<evidence type="ECO:0000256" key="1">
    <source>
        <dbReference type="SAM" id="MobiDB-lite"/>
    </source>
</evidence>
<evidence type="ECO:0000313" key="4">
    <source>
        <dbReference type="Proteomes" id="UP000438429"/>
    </source>
</evidence>
<feature type="region of interest" description="Disordered" evidence="1">
    <location>
        <begin position="233"/>
        <end position="252"/>
    </location>
</feature>
<comment type="caution">
    <text evidence="3">The sequence shown here is derived from an EMBL/GenBank/DDBJ whole genome shotgun (WGS) entry which is preliminary data.</text>
</comment>
<evidence type="ECO:0000256" key="2">
    <source>
        <dbReference type="SAM" id="Phobius"/>
    </source>
</evidence>
<reference evidence="3 4" key="1">
    <citation type="submission" date="2019-06" db="EMBL/GenBank/DDBJ databases">
        <title>Draft genomes of female and male turbot (Scophthalmus maximus).</title>
        <authorList>
            <person name="Xu H."/>
            <person name="Xu X.-W."/>
            <person name="Shao C."/>
            <person name="Chen S."/>
        </authorList>
    </citation>
    <scope>NUCLEOTIDE SEQUENCE [LARGE SCALE GENOMIC DNA]</scope>
    <source>
        <strain evidence="3">Ysfricsl-2016a</strain>
        <tissue evidence="3">Blood</tissue>
    </source>
</reference>
<organism evidence="3 4">
    <name type="scientific">Scophthalmus maximus</name>
    <name type="common">Turbot</name>
    <name type="synonym">Psetta maxima</name>
    <dbReference type="NCBI Taxonomy" id="52904"/>
    <lineage>
        <taxon>Eukaryota</taxon>
        <taxon>Metazoa</taxon>
        <taxon>Chordata</taxon>
        <taxon>Craniata</taxon>
        <taxon>Vertebrata</taxon>
        <taxon>Euteleostomi</taxon>
        <taxon>Actinopterygii</taxon>
        <taxon>Neopterygii</taxon>
        <taxon>Teleostei</taxon>
        <taxon>Neoteleostei</taxon>
        <taxon>Acanthomorphata</taxon>
        <taxon>Carangaria</taxon>
        <taxon>Pleuronectiformes</taxon>
        <taxon>Pleuronectoidei</taxon>
        <taxon>Scophthalmidae</taxon>
        <taxon>Scophthalmus</taxon>
    </lineage>
</organism>
<protein>
    <submittedName>
        <fullName evidence="3">Uncharacterized protein</fullName>
    </submittedName>
</protein>
<dbReference type="EMBL" id="VEVO01000004">
    <property type="protein sequence ID" value="KAF0042957.1"/>
    <property type="molecule type" value="Genomic_DNA"/>
</dbReference>
<keyword evidence="2" id="KW-1133">Transmembrane helix</keyword>
<keyword evidence="2" id="KW-0472">Membrane</keyword>
<feature type="transmembrane region" description="Helical" evidence="2">
    <location>
        <begin position="263"/>
        <end position="280"/>
    </location>
</feature>
<evidence type="ECO:0000313" key="3">
    <source>
        <dbReference type="EMBL" id="KAF0042957.1"/>
    </source>
</evidence>
<dbReference type="Proteomes" id="UP000438429">
    <property type="component" value="Unassembled WGS sequence"/>
</dbReference>